<dbReference type="EMBL" id="FQXM01000020">
    <property type="protein sequence ID" value="SHH90527.1"/>
    <property type="molecule type" value="Genomic_DNA"/>
</dbReference>
<reference evidence="1 2" key="1">
    <citation type="submission" date="2016-11" db="EMBL/GenBank/DDBJ databases">
        <authorList>
            <person name="Jaros S."/>
            <person name="Januszkiewicz K."/>
            <person name="Wedrychowicz H."/>
        </authorList>
    </citation>
    <scope>NUCLEOTIDE SEQUENCE [LARGE SCALE GENOMIC DNA]</scope>
    <source>
        <strain evidence="1 2">DSM 8605</strain>
    </source>
</reference>
<dbReference type="AlphaFoldDB" id="A0A1M5WSI0"/>
<keyword evidence="2" id="KW-1185">Reference proteome</keyword>
<gene>
    <name evidence="1" type="ORF">SAMN02745207_03085</name>
</gene>
<dbReference type="OrthoDB" id="1936091at2"/>
<proteinExistence type="predicted"/>
<accession>A0A1M5WSI0</accession>
<name>A0A1M5WSI0_9CLOT</name>
<evidence type="ECO:0000313" key="1">
    <source>
        <dbReference type="EMBL" id="SHH90527.1"/>
    </source>
</evidence>
<evidence type="ECO:0000313" key="2">
    <source>
        <dbReference type="Proteomes" id="UP000184447"/>
    </source>
</evidence>
<sequence>MYNLGMIVKIHDFNPEWNNCIGIIDHITDGIPAVFSITHPCCFYLITKDTEKYIEVLN</sequence>
<dbReference type="Proteomes" id="UP000184447">
    <property type="component" value="Unassembled WGS sequence"/>
</dbReference>
<organism evidence="1 2">
    <name type="scientific">Clostridium grantii DSM 8605</name>
    <dbReference type="NCBI Taxonomy" id="1121316"/>
    <lineage>
        <taxon>Bacteria</taxon>
        <taxon>Bacillati</taxon>
        <taxon>Bacillota</taxon>
        <taxon>Clostridia</taxon>
        <taxon>Eubacteriales</taxon>
        <taxon>Clostridiaceae</taxon>
        <taxon>Clostridium</taxon>
    </lineage>
</organism>
<protein>
    <submittedName>
        <fullName evidence="1">Uncharacterized protein</fullName>
    </submittedName>
</protein>
<dbReference type="RefSeq" id="WP_159434100.1">
    <property type="nucleotide sequence ID" value="NZ_FQXM01000020.1"/>
</dbReference>